<accession>A0AAV3UPR1</accession>
<dbReference type="InterPro" id="IPR036388">
    <property type="entry name" value="WH-like_DNA-bd_sf"/>
</dbReference>
<dbReference type="GeneID" id="68616592"/>
<proteinExistence type="predicted"/>
<dbReference type="AlphaFoldDB" id="A0AAV3UPR1"/>
<comment type="caution">
    <text evidence="2">The sequence shown here is derived from an EMBL/GenBank/DDBJ whole genome shotgun (WGS) entry which is preliminary data.</text>
</comment>
<name>A0AAV3UPR1_9EURY</name>
<evidence type="ECO:0000259" key="1">
    <source>
        <dbReference type="Pfam" id="PF01978"/>
    </source>
</evidence>
<organism evidence="2 3">
    <name type="scientific">Haladaptatus pallidirubidus</name>
    <dbReference type="NCBI Taxonomy" id="1008152"/>
    <lineage>
        <taxon>Archaea</taxon>
        <taxon>Methanobacteriati</taxon>
        <taxon>Methanobacteriota</taxon>
        <taxon>Stenosarchaea group</taxon>
        <taxon>Halobacteria</taxon>
        <taxon>Halobacteriales</taxon>
        <taxon>Haladaptataceae</taxon>
        <taxon>Haladaptatus</taxon>
    </lineage>
</organism>
<dbReference type="Proteomes" id="UP001501729">
    <property type="component" value="Unassembled WGS sequence"/>
</dbReference>
<dbReference type="Gene3D" id="1.10.10.10">
    <property type="entry name" value="Winged helix-like DNA-binding domain superfamily/Winged helix DNA-binding domain"/>
    <property type="match status" value="1"/>
</dbReference>
<dbReference type="InterPro" id="IPR036390">
    <property type="entry name" value="WH_DNA-bd_sf"/>
</dbReference>
<gene>
    <name evidence="2" type="ORF">GCM10025751_49500</name>
</gene>
<dbReference type="Pfam" id="PF01978">
    <property type="entry name" value="TrmB"/>
    <property type="match status" value="1"/>
</dbReference>
<reference evidence="2 3" key="1">
    <citation type="journal article" date="2019" name="Int. J. Syst. Evol. Microbiol.">
        <title>The Global Catalogue of Microorganisms (GCM) 10K type strain sequencing project: providing services to taxonomists for standard genome sequencing and annotation.</title>
        <authorList>
            <consortium name="The Broad Institute Genomics Platform"/>
            <consortium name="The Broad Institute Genome Sequencing Center for Infectious Disease"/>
            <person name="Wu L."/>
            <person name="Ma J."/>
        </authorList>
    </citation>
    <scope>NUCLEOTIDE SEQUENCE [LARGE SCALE GENOMIC DNA]</scope>
    <source>
        <strain evidence="2 3">JCM 17504</strain>
    </source>
</reference>
<sequence>MATVCGIHKAEFRVYLTVLDHPHSTRAEIADILDRDQSTIGKQLQPLYERELVTRYPRTVTSGGVKYLHVAQPLAETREWLQHEQDMWTDAVMAQLSQLHTN</sequence>
<feature type="domain" description="Transcription regulator TrmB N-terminal" evidence="1">
    <location>
        <begin position="4"/>
        <end position="59"/>
    </location>
</feature>
<keyword evidence="3" id="KW-1185">Reference proteome</keyword>
<evidence type="ECO:0000313" key="3">
    <source>
        <dbReference type="Proteomes" id="UP001501729"/>
    </source>
</evidence>
<dbReference type="EMBL" id="BAABKX010000022">
    <property type="protein sequence ID" value="GAA5062313.1"/>
    <property type="molecule type" value="Genomic_DNA"/>
</dbReference>
<dbReference type="InterPro" id="IPR002831">
    <property type="entry name" value="Tscrpt_reg_TrmB_N"/>
</dbReference>
<evidence type="ECO:0000313" key="2">
    <source>
        <dbReference type="EMBL" id="GAA5062313.1"/>
    </source>
</evidence>
<dbReference type="SUPFAM" id="SSF46785">
    <property type="entry name" value="Winged helix' DNA-binding domain"/>
    <property type="match status" value="1"/>
</dbReference>
<protein>
    <recommendedName>
        <fullName evidence="1">Transcription regulator TrmB N-terminal domain-containing protein</fullName>
    </recommendedName>
</protein>
<dbReference type="RefSeq" id="WP_227777941.1">
    <property type="nucleotide sequence ID" value="NZ_BAABKX010000022.1"/>
</dbReference>